<name>A0AAE2RH79_AGRVI</name>
<protein>
    <submittedName>
        <fullName evidence="1">Uncharacterized protein</fullName>
    </submittedName>
</protein>
<comment type="caution">
    <text evidence="1">The sequence shown here is derived from an EMBL/GenBank/DDBJ whole genome shotgun (WGS) entry which is preliminary data.</text>
</comment>
<dbReference type="EMBL" id="JACXXJ020000005">
    <property type="protein sequence ID" value="MBF2716760.1"/>
    <property type="molecule type" value="Genomic_DNA"/>
</dbReference>
<proteinExistence type="predicted"/>
<accession>A0AAE2RH79</accession>
<evidence type="ECO:0000313" key="1">
    <source>
        <dbReference type="EMBL" id="MBF2716760.1"/>
    </source>
</evidence>
<dbReference type="AlphaFoldDB" id="A0AAE2RH79"/>
<gene>
    <name evidence="1" type="ORF">IEI95_021340</name>
</gene>
<dbReference type="RefSeq" id="WP_156533859.1">
    <property type="nucleotide sequence ID" value="NZ_JACXXJ020000005.1"/>
</dbReference>
<evidence type="ECO:0000313" key="2">
    <source>
        <dbReference type="Proteomes" id="UP000655037"/>
    </source>
</evidence>
<sequence length="71" mass="7451">MAGYATTENATASLWPEIIAGAGRMIGEDMISKDWERLLQKAVSWTGGIPKCSAAGVSPVAFMTASCRASE</sequence>
<dbReference type="Proteomes" id="UP000655037">
    <property type="component" value="Unassembled WGS sequence"/>
</dbReference>
<organism evidence="1 2">
    <name type="scientific">Agrobacterium vitis</name>
    <name type="common">Rhizobium vitis</name>
    <dbReference type="NCBI Taxonomy" id="373"/>
    <lineage>
        <taxon>Bacteria</taxon>
        <taxon>Pseudomonadati</taxon>
        <taxon>Pseudomonadota</taxon>
        <taxon>Alphaproteobacteria</taxon>
        <taxon>Hyphomicrobiales</taxon>
        <taxon>Rhizobiaceae</taxon>
        <taxon>Rhizobium/Agrobacterium group</taxon>
        <taxon>Agrobacterium</taxon>
    </lineage>
</organism>
<reference evidence="1" key="1">
    <citation type="submission" date="2020-11" db="EMBL/GenBank/DDBJ databases">
        <title>Agrobacterium vitis strain K377 genome.</title>
        <authorList>
            <person name="Xi H."/>
        </authorList>
    </citation>
    <scope>NUCLEOTIDE SEQUENCE</scope>
    <source>
        <strain evidence="1">K377</strain>
    </source>
</reference>